<evidence type="ECO:0000313" key="3">
    <source>
        <dbReference type="Proteomes" id="UP001195483"/>
    </source>
</evidence>
<dbReference type="EMBL" id="JAEAOA010000226">
    <property type="protein sequence ID" value="KAK3576237.1"/>
    <property type="molecule type" value="Genomic_DNA"/>
</dbReference>
<protein>
    <submittedName>
        <fullName evidence="2">Uncharacterized protein</fullName>
    </submittedName>
</protein>
<comment type="caution">
    <text evidence="2">The sequence shown here is derived from an EMBL/GenBank/DDBJ whole genome shotgun (WGS) entry which is preliminary data.</text>
</comment>
<organism evidence="2 3">
    <name type="scientific">Potamilus streckersoni</name>
    <dbReference type="NCBI Taxonomy" id="2493646"/>
    <lineage>
        <taxon>Eukaryota</taxon>
        <taxon>Metazoa</taxon>
        <taxon>Spiralia</taxon>
        <taxon>Lophotrochozoa</taxon>
        <taxon>Mollusca</taxon>
        <taxon>Bivalvia</taxon>
        <taxon>Autobranchia</taxon>
        <taxon>Heteroconchia</taxon>
        <taxon>Palaeoheterodonta</taxon>
        <taxon>Unionida</taxon>
        <taxon>Unionoidea</taxon>
        <taxon>Unionidae</taxon>
        <taxon>Ambleminae</taxon>
        <taxon>Lampsilini</taxon>
        <taxon>Potamilus</taxon>
    </lineage>
</organism>
<reference evidence="2" key="3">
    <citation type="submission" date="2023-05" db="EMBL/GenBank/DDBJ databases">
        <authorList>
            <person name="Smith C.H."/>
        </authorList>
    </citation>
    <scope>NUCLEOTIDE SEQUENCE</scope>
    <source>
        <strain evidence="2">CHS0354</strain>
        <tissue evidence="2">Mantle</tissue>
    </source>
</reference>
<dbReference type="AlphaFoldDB" id="A0AAE0RMK3"/>
<proteinExistence type="predicted"/>
<evidence type="ECO:0000256" key="1">
    <source>
        <dbReference type="SAM" id="MobiDB-lite"/>
    </source>
</evidence>
<gene>
    <name evidence="2" type="ORF">CHS0354_002840</name>
</gene>
<sequence length="75" mass="8359">MLKYTTSGDQEWEYLYDYTITAHKPAEPNSDDEQSPSQPSQSISTVFVVSTIIGPACLSTLDSTFAWTARLTTKH</sequence>
<name>A0AAE0RMK3_9BIVA</name>
<feature type="region of interest" description="Disordered" evidence="1">
    <location>
        <begin position="23"/>
        <end position="42"/>
    </location>
</feature>
<evidence type="ECO:0000313" key="2">
    <source>
        <dbReference type="EMBL" id="KAK3576237.1"/>
    </source>
</evidence>
<dbReference type="Proteomes" id="UP001195483">
    <property type="component" value="Unassembled WGS sequence"/>
</dbReference>
<keyword evidence="3" id="KW-1185">Reference proteome</keyword>
<reference evidence="2" key="1">
    <citation type="journal article" date="2021" name="Genome Biol. Evol.">
        <title>A High-Quality Reference Genome for a Parasitic Bivalve with Doubly Uniparental Inheritance (Bivalvia: Unionida).</title>
        <authorList>
            <person name="Smith C.H."/>
        </authorList>
    </citation>
    <scope>NUCLEOTIDE SEQUENCE</scope>
    <source>
        <strain evidence="2">CHS0354</strain>
    </source>
</reference>
<accession>A0AAE0RMK3</accession>
<reference evidence="2" key="2">
    <citation type="journal article" date="2021" name="Genome Biol. Evol.">
        <title>Developing a high-quality reference genome for a parasitic bivalve with doubly uniparental inheritance (Bivalvia: Unionida).</title>
        <authorList>
            <person name="Smith C.H."/>
        </authorList>
    </citation>
    <scope>NUCLEOTIDE SEQUENCE</scope>
    <source>
        <strain evidence="2">CHS0354</strain>
        <tissue evidence="2">Mantle</tissue>
    </source>
</reference>